<feature type="transmembrane region" description="Helical" evidence="1">
    <location>
        <begin position="134"/>
        <end position="150"/>
    </location>
</feature>
<dbReference type="Pfam" id="PF04235">
    <property type="entry name" value="DUF418"/>
    <property type="match status" value="1"/>
</dbReference>
<name>A0ABN2A908_9ACTN</name>
<feature type="transmembrane region" description="Helical" evidence="1">
    <location>
        <begin position="235"/>
        <end position="253"/>
    </location>
</feature>
<feature type="transmembrane region" description="Helical" evidence="1">
    <location>
        <begin position="179"/>
        <end position="202"/>
    </location>
</feature>
<comment type="caution">
    <text evidence="3">The sequence shown here is derived from an EMBL/GenBank/DDBJ whole genome shotgun (WGS) entry which is preliminary data.</text>
</comment>
<dbReference type="PANTHER" id="PTHR30590">
    <property type="entry name" value="INNER MEMBRANE PROTEIN"/>
    <property type="match status" value="1"/>
</dbReference>
<reference evidence="4" key="1">
    <citation type="journal article" date="2019" name="Int. J. Syst. Evol. Microbiol.">
        <title>The Global Catalogue of Microorganisms (GCM) 10K type strain sequencing project: providing services to taxonomists for standard genome sequencing and annotation.</title>
        <authorList>
            <consortium name="The Broad Institute Genomics Platform"/>
            <consortium name="The Broad Institute Genome Sequencing Center for Infectious Disease"/>
            <person name="Wu L."/>
            <person name="Ma J."/>
        </authorList>
    </citation>
    <scope>NUCLEOTIDE SEQUENCE [LARGE SCALE GENOMIC DNA]</scope>
    <source>
        <strain evidence="4">JCM 14303</strain>
    </source>
</reference>
<feature type="transmembrane region" description="Helical" evidence="1">
    <location>
        <begin position="386"/>
        <end position="405"/>
    </location>
</feature>
<evidence type="ECO:0000259" key="2">
    <source>
        <dbReference type="Pfam" id="PF04235"/>
    </source>
</evidence>
<gene>
    <name evidence="3" type="ORF">GCM10009741_09150</name>
</gene>
<dbReference type="PANTHER" id="PTHR30590:SF2">
    <property type="entry name" value="INNER MEMBRANE PROTEIN"/>
    <property type="match status" value="1"/>
</dbReference>
<keyword evidence="4" id="KW-1185">Reference proteome</keyword>
<feature type="transmembrane region" description="Helical" evidence="1">
    <location>
        <begin position="53"/>
        <end position="75"/>
    </location>
</feature>
<dbReference type="Proteomes" id="UP001500363">
    <property type="component" value="Unassembled WGS sequence"/>
</dbReference>
<dbReference type="InterPro" id="IPR052529">
    <property type="entry name" value="Bact_Transport_Assoc"/>
</dbReference>
<feature type="transmembrane region" description="Helical" evidence="1">
    <location>
        <begin position="156"/>
        <end position="172"/>
    </location>
</feature>
<organism evidence="3 4">
    <name type="scientific">Kribbella lupini</name>
    <dbReference type="NCBI Taxonomy" id="291602"/>
    <lineage>
        <taxon>Bacteria</taxon>
        <taxon>Bacillati</taxon>
        <taxon>Actinomycetota</taxon>
        <taxon>Actinomycetes</taxon>
        <taxon>Propionibacteriales</taxon>
        <taxon>Kribbellaceae</taxon>
        <taxon>Kribbella</taxon>
    </lineage>
</organism>
<keyword evidence="1" id="KW-1133">Transmembrane helix</keyword>
<evidence type="ECO:0000313" key="3">
    <source>
        <dbReference type="EMBL" id="GAA1513385.1"/>
    </source>
</evidence>
<protein>
    <submittedName>
        <fullName evidence="3">DUF418 domain-containing protein</fullName>
    </submittedName>
</protein>
<feature type="domain" description="DUF418" evidence="2">
    <location>
        <begin position="255"/>
        <end position="426"/>
    </location>
</feature>
<evidence type="ECO:0000313" key="4">
    <source>
        <dbReference type="Proteomes" id="UP001500363"/>
    </source>
</evidence>
<evidence type="ECO:0000256" key="1">
    <source>
        <dbReference type="SAM" id="Phobius"/>
    </source>
</evidence>
<feature type="transmembrane region" description="Helical" evidence="1">
    <location>
        <begin position="360"/>
        <end position="380"/>
    </location>
</feature>
<accession>A0ABN2A908</accession>
<keyword evidence="1" id="KW-0472">Membrane</keyword>
<dbReference type="EMBL" id="BAAANC010000001">
    <property type="protein sequence ID" value="GAA1513385.1"/>
    <property type="molecule type" value="Genomic_DNA"/>
</dbReference>
<dbReference type="InterPro" id="IPR007349">
    <property type="entry name" value="DUF418"/>
</dbReference>
<feature type="transmembrane region" description="Helical" evidence="1">
    <location>
        <begin position="274"/>
        <end position="297"/>
    </location>
</feature>
<keyword evidence="1" id="KW-0812">Transmembrane</keyword>
<sequence>MDGGRIQVTVQSLHSFLEGRPAVAHTATPPALDHRGPVTGRERALAPDLIRGAMLLLIALANAANFAFAGAPGVNGSPAGLERVFNLLKLTLVDARAYPVFAVMFGYGLVQLARRQRNSGASVGAVRSILLKRHLWMIGFGLVHATLLYFGDFLGAYGIVGTACTLLLLNRGDKFHRIIVGIWALQLVYVVVVGVLALMSALNSSGPAATITNSPNPSLAADSWGSALVDRLHEYPAHTAFVTGLIVVVWLGMWAARRQILEHPEAHKTLLTRVAVVCLSVTILGGLPLGLVGAGWLHVDEAAVGSFEFLAQISGQFGGPGYVALFGLVVAKLLKTRRPDQLGTPLTAISALGQRSMSGYLFQSICWTLLLAPYGLHLGARSGHPAFTAAACALAVWTISVLAAYTMKRHTYRGPAETLLRRLVYGR</sequence>
<proteinExistence type="predicted"/>
<feature type="transmembrane region" description="Helical" evidence="1">
    <location>
        <begin position="95"/>
        <end position="113"/>
    </location>
</feature>
<feature type="transmembrane region" description="Helical" evidence="1">
    <location>
        <begin position="309"/>
        <end position="331"/>
    </location>
</feature>